<dbReference type="EMBL" id="JARJLG010000217">
    <property type="protein sequence ID" value="KAJ7726695.1"/>
    <property type="molecule type" value="Genomic_DNA"/>
</dbReference>
<accession>A0AAD7MQS5</accession>
<protein>
    <submittedName>
        <fullName evidence="2">Uncharacterized protein</fullName>
    </submittedName>
</protein>
<sequence length="243" mass="26266">MVAKADIGTALRLAVVVTHASETAQIQKTRAILAHHIRAWQPHHTNLKNKKKDPLAHVHRFIRTIPLSPVSFSSRHVCRLHIGHLSKPELVTVPGACTGVAELGWWACTLSSPVAASLAALPLRRLAFDALPPPRPPLASHTSTSPSMRRPTSPFTPPLQHLRALTHLSAAFILPTSWAAPVFAACPALRVISGVTPHVVVMLPPVGDWTARWVHDALPLVEEVVRERRTIAAAEKAAAALDS</sequence>
<proteinExistence type="predicted"/>
<evidence type="ECO:0000256" key="1">
    <source>
        <dbReference type="SAM" id="MobiDB-lite"/>
    </source>
</evidence>
<comment type="caution">
    <text evidence="2">The sequence shown here is derived from an EMBL/GenBank/DDBJ whole genome shotgun (WGS) entry which is preliminary data.</text>
</comment>
<evidence type="ECO:0000313" key="3">
    <source>
        <dbReference type="Proteomes" id="UP001215280"/>
    </source>
</evidence>
<gene>
    <name evidence="2" type="ORF">DFH07DRAFT_1066651</name>
</gene>
<organism evidence="2 3">
    <name type="scientific">Mycena maculata</name>
    <dbReference type="NCBI Taxonomy" id="230809"/>
    <lineage>
        <taxon>Eukaryota</taxon>
        <taxon>Fungi</taxon>
        <taxon>Dikarya</taxon>
        <taxon>Basidiomycota</taxon>
        <taxon>Agaricomycotina</taxon>
        <taxon>Agaricomycetes</taxon>
        <taxon>Agaricomycetidae</taxon>
        <taxon>Agaricales</taxon>
        <taxon>Marasmiineae</taxon>
        <taxon>Mycenaceae</taxon>
        <taxon>Mycena</taxon>
    </lineage>
</organism>
<name>A0AAD7MQS5_9AGAR</name>
<feature type="region of interest" description="Disordered" evidence="1">
    <location>
        <begin position="135"/>
        <end position="156"/>
    </location>
</feature>
<feature type="compositionally biased region" description="Low complexity" evidence="1">
    <location>
        <begin position="138"/>
        <end position="153"/>
    </location>
</feature>
<reference evidence="2" key="1">
    <citation type="submission" date="2023-03" db="EMBL/GenBank/DDBJ databases">
        <title>Massive genome expansion in bonnet fungi (Mycena s.s.) driven by repeated elements and novel gene families across ecological guilds.</title>
        <authorList>
            <consortium name="Lawrence Berkeley National Laboratory"/>
            <person name="Harder C.B."/>
            <person name="Miyauchi S."/>
            <person name="Viragh M."/>
            <person name="Kuo A."/>
            <person name="Thoen E."/>
            <person name="Andreopoulos B."/>
            <person name="Lu D."/>
            <person name="Skrede I."/>
            <person name="Drula E."/>
            <person name="Henrissat B."/>
            <person name="Morin E."/>
            <person name="Kohler A."/>
            <person name="Barry K."/>
            <person name="LaButti K."/>
            <person name="Morin E."/>
            <person name="Salamov A."/>
            <person name="Lipzen A."/>
            <person name="Mereny Z."/>
            <person name="Hegedus B."/>
            <person name="Baldrian P."/>
            <person name="Stursova M."/>
            <person name="Weitz H."/>
            <person name="Taylor A."/>
            <person name="Grigoriev I.V."/>
            <person name="Nagy L.G."/>
            <person name="Martin F."/>
            <person name="Kauserud H."/>
        </authorList>
    </citation>
    <scope>NUCLEOTIDE SEQUENCE</scope>
    <source>
        <strain evidence="2">CBHHK188m</strain>
    </source>
</reference>
<dbReference type="Proteomes" id="UP001215280">
    <property type="component" value="Unassembled WGS sequence"/>
</dbReference>
<keyword evidence="3" id="KW-1185">Reference proteome</keyword>
<evidence type="ECO:0000313" key="2">
    <source>
        <dbReference type="EMBL" id="KAJ7726695.1"/>
    </source>
</evidence>
<dbReference type="AlphaFoldDB" id="A0AAD7MQS5"/>